<name>A0A238HE14_9NEIS</name>
<reference evidence="3 4" key="2">
    <citation type="submission" date="2017-06" db="EMBL/GenBank/DDBJ databases">
        <authorList>
            <person name="Kim H.J."/>
            <person name="Triplett B.A."/>
        </authorList>
    </citation>
    <scope>NUCLEOTIDE SEQUENCE [LARGE SCALE GENOMIC DNA]</scope>
    <source>
        <strain evidence="3">Kingella_eburonensis</strain>
    </source>
</reference>
<dbReference type="EMBL" id="FXUV02000001">
    <property type="protein sequence ID" value="SNB51039.1"/>
    <property type="molecule type" value="Genomic_DNA"/>
</dbReference>
<evidence type="ECO:0000313" key="4">
    <source>
        <dbReference type="Proteomes" id="UP000215450"/>
    </source>
</evidence>
<dbReference type="OrthoDB" id="8609086at2"/>
<protein>
    <submittedName>
        <fullName evidence="2">Uncharacterized protein</fullName>
    </submittedName>
</protein>
<evidence type="ECO:0000313" key="2">
    <source>
        <dbReference type="EMBL" id="SMQ11674.1"/>
    </source>
</evidence>
<organism evidence="2">
    <name type="scientific">Kingella negevensis</name>
    <dbReference type="NCBI Taxonomy" id="1522312"/>
    <lineage>
        <taxon>Bacteria</taxon>
        <taxon>Pseudomonadati</taxon>
        <taxon>Pseudomonadota</taxon>
        <taxon>Betaproteobacteria</taxon>
        <taxon>Neisseriales</taxon>
        <taxon>Neisseriaceae</taxon>
        <taxon>Kingella</taxon>
    </lineage>
</organism>
<proteinExistence type="predicted"/>
<evidence type="ECO:0000256" key="1">
    <source>
        <dbReference type="SAM" id="SignalP"/>
    </source>
</evidence>
<dbReference type="EMBL" id="FXUV01000001">
    <property type="protein sequence ID" value="SMQ11674.1"/>
    <property type="molecule type" value="Genomic_DNA"/>
</dbReference>
<dbReference type="AlphaFoldDB" id="A0A238HE14"/>
<feature type="signal peptide" evidence="1">
    <location>
        <begin position="1"/>
        <end position="22"/>
    </location>
</feature>
<keyword evidence="4" id="KW-1185">Reference proteome</keyword>
<dbReference type="RefSeq" id="WP_032136443.1">
    <property type="nucleotide sequence ID" value="NZ_CCNJ01000023.1"/>
</dbReference>
<dbReference type="GeneID" id="83626252"/>
<feature type="chain" id="PRO_5015075130" evidence="1">
    <location>
        <begin position="23"/>
        <end position="279"/>
    </location>
</feature>
<gene>
    <name evidence="2" type="ORF">KEBURONENSIS_00028</name>
</gene>
<dbReference type="STRING" id="1522312.GCA_900177895_02164"/>
<reference evidence="2" key="1">
    <citation type="submission" date="2017-05" db="EMBL/GenBank/DDBJ databases">
        <authorList>
            <person name="Song R."/>
            <person name="Chenine A.L."/>
            <person name="Ruprecht R.M."/>
        </authorList>
    </citation>
    <scope>NUCLEOTIDE SEQUENCE</scope>
    <source>
        <strain evidence="2">Kingella_eburonensis</strain>
    </source>
</reference>
<dbReference type="Proteomes" id="UP000215450">
    <property type="component" value="Unassembled WGS sequence"/>
</dbReference>
<evidence type="ECO:0000313" key="3">
    <source>
        <dbReference type="EMBL" id="SNB51039.1"/>
    </source>
</evidence>
<sequence>MKKIALLTAFSFASAFSQTAFAADDLSHEHQANLTRSSLPAKQASAYYKRSKLAQGKTATHTVRLTKGANYRIYGDCDDNCSDLNLGLFANGEVIDKDYGDDDIPMLNITPSKTQTYAVHATMAACTTKSGCAYHVDVVNLGKAEAEEFSEDPDTLSPDEYLKQQRTSNLISASNSSEGEVVYDRSTLATGESKTLSVPLKADKKYRFYADCAPIQCDNIDLKLSQNGKTIEEDTSDDVFPLFTQAIKQDGTYEVEAKMVQCKEDKCEYHIHVIEDLSN</sequence>
<accession>A0A238HE14</accession>
<keyword evidence="1" id="KW-0732">Signal</keyword>